<evidence type="ECO:0000256" key="2">
    <source>
        <dbReference type="ARBA" id="ARBA00023125"/>
    </source>
</evidence>
<dbReference type="AlphaFoldDB" id="A0A2S0VNT1"/>
<dbReference type="InterPro" id="IPR046335">
    <property type="entry name" value="LacI/GalR-like_sensor"/>
</dbReference>
<dbReference type="PROSITE" id="PS01124">
    <property type="entry name" value="HTH_ARAC_FAMILY_2"/>
    <property type="match status" value="1"/>
</dbReference>
<proteinExistence type="predicted"/>
<dbReference type="GO" id="GO:0003700">
    <property type="term" value="F:DNA-binding transcription factor activity"/>
    <property type="evidence" value="ECO:0007669"/>
    <property type="project" value="InterPro"/>
</dbReference>
<dbReference type="Pfam" id="PF12833">
    <property type="entry name" value="HTH_18"/>
    <property type="match status" value="1"/>
</dbReference>
<keyword evidence="7" id="KW-1185">Reference proteome</keyword>
<dbReference type="InterPro" id="IPR009057">
    <property type="entry name" value="Homeodomain-like_sf"/>
</dbReference>
<keyword evidence="1" id="KW-0805">Transcription regulation</keyword>
<reference evidence="6 7" key="1">
    <citation type="submission" date="2018-01" db="EMBL/GenBank/DDBJ databases">
        <title>Genome sequence of a Cantenovulum-like bacteria.</title>
        <authorList>
            <person name="Tan W.R."/>
            <person name="Lau N.-S."/>
            <person name="Go F."/>
            <person name="Amirul A.-A.A."/>
        </authorList>
    </citation>
    <scope>NUCLEOTIDE SEQUENCE [LARGE SCALE GENOMIC DNA]</scope>
    <source>
        <strain evidence="6 7">CCB-QB4</strain>
    </source>
</reference>
<feature type="coiled-coil region" evidence="4">
    <location>
        <begin position="313"/>
        <end position="340"/>
    </location>
</feature>
<dbReference type="Proteomes" id="UP000244441">
    <property type="component" value="Chromosome"/>
</dbReference>
<dbReference type="InterPro" id="IPR018062">
    <property type="entry name" value="HTH_AraC-typ_CS"/>
</dbReference>
<evidence type="ECO:0000313" key="7">
    <source>
        <dbReference type="Proteomes" id="UP000244441"/>
    </source>
</evidence>
<name>A0A2S0VNT1_9ALTE</name>
<sequence>MNAPKKILMLLGNYDPATHAGIAKASRDLGWHLNVSMLSPFQIPTRWQGDGIICSLNNNQALTDFIVNANVPTVDLSAWRIDIAMPRISADNQCIGRLAASHFCENGHQSFGWFCHLQNPVADARLSAFQQELTDRGLGKAATLVGEATQNHDEIDAWLASLAKPCAILAYNDNDAAWLLNTCLSAGYRVPEDFSIIGVDNNPLICEHMPVPLSSINHDHERIGYQGALLLNSIIGGEVAPEKIQLIEPRGITIRASSDLLVATDPIIKAALKFLMENLKNSIGTQDVADSLGISRRNIEHKFQKQLNTSVHKKLLEYRLAEAENLLRNTKHKIEDIALMAGFCHAPHLNRYFKNAYGLTPLNYRRNSSKL</sequence>
<evidence type="ECO:0000256" key="4">
    <source>
        <dbReference type="SAM" id="Coils"/>
    </source>
</evidence>
<dbReference type="RefSeq" id="WP_108601916.1">
    <property type="nucleotide sequence ID" value="NZ_CP026604.1"/>
</dbReference>
<dbReference type="Pfam" id="PF13377">
    <property type="entry name" value="Peripla_BP_3"/>
    <property type="match status" value="1"/>
</dbReference>
<dbReference type="InterPro" id="IPR018060">
    <property type="entry name" value="HTH_AraC"/>
</dbReference>
<dbReference type="GO" id="GO:0000976">
    <property type="term" value="F:transcription cis-regulatory region binding"/>
    <property type="evidence" value="ECO:0007669"/>
    <property type="project" value="TreeGrafter"/>
</dbReference>
<gene>
    <name evidence="6" type="ORF">C2869_05030</name>
</gene>
<dbReference type="SUPFAM" id="SSF53822">
    <property type="entry name" value="Periplasmic binding protein-like I"/>
    <property type="match status" value="1"/>
</dbReference>
<keyword evidence="3" id="KW-0804">Transcription</keyword>
<dbReference type="SUPFAM" id="SSF46689">
    <property type="entry name" value="Homeodomain-like"/>
    <property type="match status" value="2"/>
</dbReference>
<dbReference type="EMBL" id="CP026604">
    <property type="protein sequence ID" value="AWB65842.1"/>
    <property type="molecule type" value="Genomic_DNA"/>
</dbReference>
<evidence type="ECO:0000256" key="1">
    <source>
        <dbReference type="ARBA" id="ARBA00023015"/>
    </source>
</evidence>
<dbReference type="InterPro" id="IPR028082">
    <property type="entry name" value="Peripla_BP_I"/>
</dbReference>
<accession>A0A2S0VNT1</accession>
<dbReference type="KEGG" id="cate:C2869_05030"/>
<evidence type="ECO:0000259" key="5">
    <source>
        <dbReference type="PROSITE" id="PS01124"/>
    </source>
</evidence>
<dbReference type="CDD" id="cd01543">
    <property type="entry name" value="PBP1_XylR"/>
    <property type="match status" value="1"/>
</dbReference>
<dbReference type="Gene3D" id="1.10.10.60">
    <property type="entry name" value="Homeodomain-like"/>
    <property type="match status" value="1"/>
</dbReference>
<dbReference type="OrthoDB" id="9816011at2"/>
<dbReference type="PANTHER" id="PTHR30146:SF24">
    <property type="entry name" value="XYLOSE OPERON REGULATORY PROTEIN"/>
    <property type="match status" value="1"/>
</dbReference>
<evidence type="ECO:0000313" key="6">
    <source>
        <dbReference type="EMBL" id="AWB65842.1"/>
    </source>
</evidence>
<evidence type="ECO:0000256" key="3">
    <source>
        <dbReference type="ARBA" id="ARBA00023163"/>
    </source>
</evidence>
<keyword evidence="4" id="KW-0175">Coiled coil</keyword>
<protein>
    <recommendedName>
        <fullName evidence="5">HTH araC/xylS-type domain-containing protein</fullName>
    </recommendedName>
</protein>
<dbReference type="SMART" id="SM00342">
    <property type="entry name" value="HTH_ARAC"/>
    <property type="match status" value="1"/>
</dbReference>
<dbReference type="Gene3D" id="3.40.50.2300">
    <property type="match status" value="2"/>
</dbReference>
<feature type="domain" description="HTH araC/xylS-type" evidence="5">
    <location>
        <begin position="269"/>
        <end position="367"/>
    </location>
</feature>
<dbReference type="PROSITE" id="PS00041">
    <property type="entry name" value="HTH_ARAC_FAMILY_1"/>
    <property type="match status" value="1"/>
</dbReference>
<organism evidence="6 7">
    <name type="scientific">Saccharobesus litoralis</name>
    <dbReference type="NCBI Taxonomy" id="2172099"/>
    <lineage>
        <taxon>Bacteria</taxon>
        <taxon>Pseudomonadati</taxon>
        <taxon>Pseudomonadota</taxon>
        <taxon>Gammaproteobacteria</taxon>
        <taxon>Alteromonadales</taxon>
        <taxon>Alteromonadaceae</taxon>
        <taxon>Saccharobesus</taxon>
    </lineage>
</organism>
<dbReference type="PANTHER" id="PTHR30146">
    <property type="entry name" value="LACI-RELATED TRANSCRIPTIONAL REPRESSOR"/>
    <property type="match status" value="1"/>
</dbReference>
<keyword evidence="2" id="KW-0238">DNA-binding</keyword>